<feature type="transmembrane region" description="Helical" evidence="3">
    <location>
        <begin position="95"/>
        <end position="114"/>
    </location>
</feature>
<dbReference type="Pfam" id="PF02518">
    <property type="entry name" value="HATPase_c"/>
    <property type="match status" value="1"/>
</dbReference>
<feature type="domain" description="PAS" evidence="5">
    <location>
        <begin position="270"/>
        <end position="340"/>
    </location>
</feature>
<feature type="transmembrane region" description="Helical" evidence="3">
    <location>
        <begin position="57"/>
        <end position="75"/>
    </location>
</feature>
<evidence type="ECO:0000259" key="7">
    <source>
        <dbReference type="PROSITE" id="PS50924"/>
    </source>
</evidence>
<evidence type="ECO:0000256" key="2">
    <source>
        <dbReference type="ARBA" id="ARBA00012438"/>
    </source>
</evidence>
<dbReference type="AlphaFoldDB" id="A0A177Y285"/>
<dbReference type="InterPro" id="IPR035965">
    <property type="entry name" value="PAS-like_dom_sf"/>
</dbReference>
<dbReference type="InterPro" id="IPR000014">
    <property type="entry name" value="PAS"/>
</dbReference>
<dbReference type="SUPFAM" id="SSF55874">
    <property type="entry name" value="ATPase domain of HSP90 chaperone/DNA topoisomerase II/histidine kinase"/>
    <property type="match status" value="1"/>
</dbReference>
<name>A0A177Y285_9VIBR</name>
<dbReference type="InterPro" id="IPR000700">
    <property type="entry name" value="PAS-assoc_C"/>
</dbReference>
<dbReference type="EMBL" id="LLEI02000021">
    <property type="protein sequence ID" value="OAJ94994.1"/>
    <property type="molecule type" value="Genomic_DNA"/>
</dbReference>
<dbReference type="Pfam" id="PF03707">
    <property type="entry name" value="MHYT"/>
    <property type="match status" value="2"/>
</dbReference>
<dbReference type="SMART" id="SM00091">
    <property type="entry name" value="PAS"/>
    <property type="match status" value="1"/>
</dbReference>
<dbReference type="RefSeq" id="WP_054961007.1">
    <property type="nucleotide sequence ID" value="NZ_LLEI02000021.1"/>
</dbReference>
<dbReference type="Gene3D" id="1.10.287.130">
    <property type="match status" value="1"/>
</dbReference>
<dbReference type="PROSITE" id="PS50113">
    <property type="entry name" value="PAC"/>
    <property type="match status" value="1"/>
</dbReference>
<comment type="caution">
    <text evidence="8">The sequence shown here is derived from an EMBL/GenBank/DDBJ whole genome shotgun (WGS) entry which is preliminary data.</text>
</comment>
<feature type="transmembrane region" description="Helical" evidence="3">
    <location>
        <begin position="193"/>
        <end position="215"/>
    </location>
</feature>
<dbReference type="Gene3D" id="3.30.450.20">
    <property type="entry name" value="PAS domain"/>
    <property type="match status" value="1"/>
</dbReference>
<dbReference type="PROSITE" id="PS50112">
    <property type="entry name" value="PAS"/>
    <property type="match status" value="1"/>
</dbReference>
<protein>
    <recommendedName>
        <fullName evidence="2">histidine kinase</fullName>
        <ecNumber evidence="2">2.7.13.3</ecNumber>
    </recommendedName>
</protein>
<evidence type="ECO:0000259" key="4">
    <source>
        <dbReference type="PROSITE" id="PS50109"/>
    </source>
</evidence>
<dbReference type="PANTHER" id="PTHR43065:SF50">
    <property type="entry name" value="HISTIDINE KINASE"/>
    <property type="match status" value="1"/>
</dbReference>
<feature type="domain" description="PAC" evidence="6">
    <location>
        <begin position="341"/>
        <end position="393"/>
    </location>
</feature>
<dbReference type="CDD" id="cd00130">
    <property type="entry name" value="PAS"/>
    <property type="match status" value="1"/>
</dbReference>
<gene>
    <name evidence="8" type="ORF">APB76_06835</name>
</gene>
<feature type="domain" description="Histidine kinase" evidence="4">
    <location>
        <begin position="406"/>
        <end position="662"/>
    </location>
</feature>
<accession>A0A177Y285</accession>
<reference evidence="8 9" key="1">
    <citation type="journal article" date="2016" name="Syst. Appl. Microbiol.">
        <title>Vibrio bivalvicida sp. nov., a novel larval pathogen for bivalve molluscs reared in a hatchery.</title>
        <authorList>
            <person name="Dubert J."/>
            <person name="Romalde J.L."/>
            <person name="Prado S."/>
            <person name="Barja J.L."/>
        </authorList>
    </citation>
    <scope>NUCLEOTIDE SEQUENCE [LARGE SCALE GENOMIC DNA]</scope>
    <source>
        <strain evidence="8 9">605</strain>
    </source>
</reference>
<evidence type="ECO:0000256" key="1">
    <source>
        <dbReference type="ARBA" id="ARBA00000085"/>
    </source>
</evidence>
<keyword evidence="8" id="KW-0808">Transferase</keyword>
<feature type="transmembrane region" description="Helical" evidence="3">
    <location>
        <begin position="156"/>
        <end position="177"/>
    </location>
</feature>
<evidence type="ECO:0000313" key="9">
    <source>
        <dbReference type="Proteomes" id="UP000078406"/>
    </source>
</evidence>
<feature type="transmembrane region" description="Helical" evidence="3">
    <location>
        <begin position="121"/>
        <end position="141"/>
    </location>
</feature>
<evidence type="ECO:0000259" key="5">
    <source>
        <dbReference type="PROSITE" id="PS50112"/>
    </source>
</evidence>
<dbReference type="InterPro" id="IPR005467">
    <property type="entry name" value="His_kinase_dom"/>
</dbReference>
<evidence type="ECO:0000313" key="8">
    <source>
        <dbReference type="EMBL" id="OAJ94994.1"/>
    </source>
</evidence>
<dbReference type="NCBIfam" id="TIGR00229">
    <property type="entry name" value="sensory_box"/>
    <property type="match status" value="1"/>
</dbReference>
<keyword evidence="3" id="KW-0812">Transmembrane</keyword>
<dbReference type="Pfam" id="PF13426">
    <property type="entry name" value="PAS_9"/>
    <property type="match status" value="1"/>
</dbReference>
<feature type="transmembrane region" description="Helical" evidence="3">
    <location>
        <begin position="22"/>
        <end position="45"/>
    </location>
</feature>
<proteinExistence type="predicted"/>
<sequence length="678" mass="75863">MIEFWRFKSVDLENYNLLQGEFHYSLVFLSVLVSSLAAYSCLIVIERMWSSNELKTVSLWRLFGSVVFGLGVWAMHFTGMLAYMVPAQMSYHPGITALSFVPPVVGAYFAFQVLYSQRFSLLDIALSALYLALGIGSMHYLGMEAMQIDALMVYDFAWFILSIFIAFLFACISIYMIKIRNRHYGENATNRALIAPIMGLSVAGMHYTAMGAVSFYALESTPEMMGSHMNDAHNIALIVALFVLLICAATFVASIVDQRLQLAEHSIVQSKLREQDILNNLADGVIIVDQEGMIESVNDMGLRMFDYQREMIDNQNIEDLMPAFDKVSLQNGASSDLEHRSNLTTEGIKKDGKSFPIEVSLSAIAIRNQETKLFNCVIRDISKRMELEQQLRQAQKLESMGQLAAGIAHEINTPTQYVSDNTIFLKDAFQTCLNTIGQIRETVERSDNESVDDLRQHIKSEIVDSDMDFIAEEIPLALDQSLEGLQRIGKIVKAMKSFSHSSNHEMHQVDIAEAIESTITIARGEWRYVAEVETNFDSRLPAIPCYRDEFNQVMLNFIINAAHAIEERYGRQDGTLGTIKISTHLEDDSALIRIQDNGTGIPKDIINRIFDPFFTTKDVGKGTGQGLSLAYSVIVDLHKGTISTESTEGEGATFTISLPLTDFRISTTERLDNEAAAS</sequence>
<dbReference type="PANTHER" id="PTHR43065">
    <property type="entry name" value="SENSOR HISTIDINE KINASE"/>
    <property type="match status" value="1"/>
</dbReference>
<dbReference type="Gene3D" id="3.30.565.10">
    <property type="entry name" value="Histidine kinase-like ATPase, C-terminal domain"/>
    <property type="match status" value="1"/>
</dbReference>
<dbReference type="InterPro" id="IPR036890">
    <property type="entry name" value="HATPase_C_sf"/>
</dbReference>
<dbReference type="GO" id="GO:0004673">
    <property type="term" value="F:protein histidine kinase activity"/>
    <property type="evidence" value="ECO:0007669"/>
    <property type="project" value="UniProtKB-EC"/>
</dbReference>
<dbReference type="SMART" id="SM00387">
    <property type="entry name" value="HATPase_c"/>
    <property type="match status" value="1"/>
</dbReference>
<dbReference type="InterPro" id="IPR005330">
    <property type="entry name" value="MHYT_dom"/>
</dbReference>
<feature type="domain" description="MHYT" evidence="7">
    <location>
        <begin position="22"/>
        <end position="216"/>
    </location>
</feature>
<dbReference type="InterPro" id="IPR004358">
    <property type="entry name" value="Sig_transdc_His_kin-like_C"/>
</dbReference>
<dbReference type="EC" id="2.7.13.3" evidence="2"/>
<comment type="catalytic activity">
    <reaction evidence="1">
        <text>ATP + protein L-histidine = ADP + protein N-phospho-L-histidine.</text>
        <dbReference type="EC" id="2.7.13.3"/>
    </reaction>
</comment>
<organism evidence="8 9">
    <name type="scientific">Vibrio bivalvicida</name>
    <dbReference type="NCBI Taxonomy" id="1276888"/>
    <lineage>
        <taxon>Bacteria</taxon>
        <taxon>Pseudomonadati</taxon>
        <taxon>Pseudomonadota</taxon>
        <taxon>Gammaproteobacteria</taxon>
        <taxon>Vibrionales</taxon>
        <taxon>Vibrionaceae</taxon>
        <taxon>Vibrio</taxon>
        <taxon>Vibrio oreintalis group</taxon>
    </lineage>
</organism>
<keyword evidence="3" id="KW-1133">Transmembrane helix</keyword>
<evidence type="ECO:0000259" key="6">
    <source>
        <dbReference type="PROSITE" id="PS50113"/>
    </source>
</evidence>
<dbReference type="SUPFAM" id="SSF55785">
    <property type="entry name" value="PYP-like sensor domain (PAS domain)"/>
    <property type="match status" value="1"/>
</dbReference>
<dbReference type="PROSITE" id="PS50924">
    <property type="entry name" value="MHYT"/>
    <property type="match status" value="1"/>
</dbReference>
<dbReference type="PRINTS" id="PR00344">
    <property type="entry name" value="BCTRLSENSOR"/>
</dbReference>
<dbReference type="PROSITE" id="PS50109">
    <property type="entry name" value="HIS_KIN"/>
    <property type="match status" value="1"/>
</dbReference>
<dbReference type="InterPro" id="IPR003594">
    <property type="entry name" value="HATPase_dom"/>
</dbReference>
<feature type="transmembrane region" description="Helical" evidence="3">
    <location>
        <begin position="235"/>
        <end position="256"/>
    </location>
</feature>
<dbReference type="Proteomes" id="UP000078406">
    <property type="component" value="Unassembled WGS sequence"/>
</dbReference>
<dbReference type="GO" id="GO:0016020">
    <property type="term" value="C:membrane"/>
    <property type="evidence" value="ECO:0007669"/>
    <property type="project" value="UniProtKB-UniRule"/>
</dbReference>
<keyword evidence="3" id="KW-0472">Membrane</keyword>
<evidence type="ECO:0000256" key="3">
    <source>
        <dbReference type="PROSITE-ProRule" id="PRU00244"/>
    </source>
</evidence>
<keyword evidence="8" id="KW-0418">Kinase</keyword>